<reference evidence="2 3" key="1">
    <citation type="submission" date="2016-10" db="EMBL/GenBank/DDBJ databases">
        <authorList>
            <person name="de Groot N.N."/>
        </authorList>
    </citation>
    <scope>NUCLEOTIDE SEQUENCE [LARGE SCALE GENOMIC DNA]</scope>
    <source>
        <strain evidence="2 3">CPCC 201259</strain>
    </source>
</reference>
<reference evidence="1 4" key="2">
    <citation type="submission" date="2018-10" db="EMBL/GenBank/DDBJ databases">
        <title>Sequencing the genomes of 1000 actinobacteria strains.</title>
        <authorList>
            <person name="Klenk H.-P."/>
        </authorList>
    </citation>
    <scope>NUCLEOTIDE SEQUENCE [LARGE SCALE GENOMIC DNA]</scope>
    <source>
        <strain evidence="1 4">DSM 45119</strain>
    </source>
</reference>
<evidence type="ECO:0000313" key="4">
    <source>
        <dbReference type="Proteomes" id="UP000270697"/>
    </source>
</evidence>
<evidence type="ECO:0008006" key="5">
    <source>
        <dbReference type="Google" id="ProtNLM"/>
    </source>
</evidence>
<dbReference type="AlphaFoldDB" id="A0A1I4YK85"/>
<dbReference type="Proteomes" id="UP000199398">
    <property type="component" value="Unassembled WGS sequence"/>
</dbReference>
<gene>
    <name evidence="1" type="ORF">ATL45_0969</name>
    <name evidence="2" type="ORF">SAMN05421805_104185</name>
</gene>
<dbReference type="OrthoDB" id="5193571at2"/>
<dbReference type="EMBL" id="RBXX01000002">
    <property type="protein sequence ID" value="RKT82714.1"/>
    <property type="molecule type" value="Genomic_DNA"/>
</dbReference>
<evidence type="ECO:0000313" key="1">
    <source>
        <dbReference type="EMBL" id="RKT82714.1"/>
    </source>
</evidence>
<keyword evidence="4" id="KW-1185">Reference proteome</keyword>
<dbReference type="STRING" id="455193.SAMN05421805_104185"/>
<protein>
    <recommendedName>
        <fullName evidence="5">Minor tail protein</fullName>
    </recommendedName>
</protein>
<proteinExistence type="predicted"/>
<accession>A0A1I4YK85</accession>
<dbReference type="Proteomes" id="UP000270697">
    <property type="component" value="Unassembled WGS sequence"/>
</dbReference>
<organism evidence="2 3">
    <name type="scientific">Saccharopolyspora antimicrobica</name>
    <dbReference type="NCBI Taxonomy" id="455193"/>
    <lineage>
        <taxon>Bacteria</taxon>
        <taxon>Bacillati</taxon>
        <taxon>Actinomycetota</taxon>
        <taxon>Actinomycetes</taxon>
        <taxon>Pseudonocardiales</taxon>
        <taxon>Pseudonocardiaceae</taxon>
        <taxon>Saccharopolyspora</taxon>
    </lineage>
</organism>
<dbReference type="EMBL" id="FOUP01000004">
    <property type="protein sequence ID" value="SFN38478.1"/>
    <property type="molecule type" value="Genomic_DNA"/>
</dbReference>
<name>A0A1I4YK85_9PSEU</name>
<dbReference type="RefSeq" id="WP_143121623.1">
    <property type="nucleotide sequence ID" value="NZ_FOUP01000004.1"/>
</dbReference>
<evidence type="ECO:0000313" key="2">
    <source>
        <dbReference type="EMBL" id="SFN38478.1"/>
    </source>
</evidence>
<evidence type="ECO:0000313" key="3">
    <source>
        <dbReference type="Proteomes" id="UP000199398"/>
    </source>
</evidence>
<sequence length="414" mass="43510">MAERHSWAVQQVASGGVQTVEDGRITIAALATPAGQITSRTGLLPAASTPGTVSATSPTANGFVHVAPFRAVLQSQRGGGAYLLCLDASKDINVLGTAPADASNPRHDLIVFQQSDAYYGDTTSDMVVRHIVGTPAATPVDPAVPGSADHIVRARIVVPPNATTITTVDIQNFDVARTVAAGGITPVTDATARSGVANPYAGQAVYRLDTRRIEVHDGTDWRVPSIPVVATASEISNPITGQLIMRLSTNIVQRWNGSAWVDAFPIGGTTDATRHEARYYRATAQPIPNNVDQRVHLPDLDYVSDDVSVAAVGNGTEFTLNRAGLWHLAANIRFVSTGSASERALAIAGSPTGSRYAQAASDQAGEPCSLSCSTTRRFNAGDKLSMWAYQNTGASLNLDPLGNGVNMSLTWLRG</sequence>